<sequence>MAMCFVLWSSIVTTIASLLYCAFGIRALATPDALIFNQHGVVAILIGSSILGLILGCAAYAAWAAILFYGEAVELGRDGWPRGRHPMTPFLTAVSILAAVFAPALGVAVFPRNLASFGFTALQALQVAGIGLSTVGVGIMLVALACGLGMTLC</sequence>
<feature type="transmembrane region" description="Helical" evidence="1">
    <location>
        <begin position="130"/>
        <end position="152"/>
    </location>
</feature>
<reference evidence="2" key="1">
    <citation type="submission" date="2022-11" db="EMBL/GenBank/DDBJ databases">
        <title>Genome Sequence of Cubamyces cubensis.</title>
        <authorList>
            <person name="Buettner E."/>
        </authorList>
    </citation>
    <scope>NUCLEOTIDE SEQUENCE</scope>
    <source>
        <strain evidence="2">MPL-01</strain>
    </source>
</reference>
<evidence type="ECO:0000256" key="1">
    <source>
        <dbReference type="SAM" id="Phobius"/>
    </source>
</evidence>
<keyword evidence="3" id="KW-1185">Reference proteome</keyword>
<evidence type="ECO:0000313" key="3">
    <source>
        <dbReference type="Proteomes" id="UP001215151"/>
    </source>
</evidence>
<proteinExistence type="predicted"/>
<feature type="transmembrane region" description="Helical" evidence="1">
    <location>
        <begin position="90"/>
        <end position="110"/>
    </location>
</feature>
<dbReference type="AlphaFoldDB" id="A0AAD7TNB2"/>
<dbReference type="Proteomes" id="UP001215151">
    <property type="component" value="Unassembled WGS sequence"/>
</dbReference>
<organism evidence="2 3">
    <name type="scientific">Trametes cubensis</name>
    <dbReference type="NCBI Taxonomy" id="1111947"/>
    <lineage>
        <taxon>Eukaryota</taxon>
        <taxon>Fungi</taxon>
        <taxon>Dikarya</taxon>
        <taxon>Basidiomycota</taxon>
        <taxon>Agaricomycotina</taxon>
        <taxon>Agaricomycetes</taxon>
        <taxon>Polyporales</taxon>
        <taxon>Polyporaceae</taxon>
        <taxon>Trametes</taxon>
    </lineage>
</organism>
<feature type="transmembrane region" description="Helical" evidence="1">
    <location>
        <begin position="40"/>
        <end position="69"/>
    </location>
</feature>
<name>A0AAD7TNB2_9APHY</name>
<keyword evidence="1" id="KW-1133">Transmembrane helix</keyword>
<keyword evidence="1" id="KW-0472">Membrane</keyword>
<comment type="caution">
    <text evidence="2">The sequence shown here is derived from an EMBL/GenBank/DDBJ whole genome shotgun (WGS) entry which is preliminary data.</text>
</comment>
<accession>A0AAD7TNB2</accession>
<gene>
    <name evidence="2" type="ORF">ONZ51_g8574</name>
</gene>
<protein>
    <submittedName>
        <fullName evidence="2">Uncharacterized protein</fullName>
    </submittedName>
</protein>
<evidence type="ECO:0000313" key="2">
    <source>
        <dbReference type="EMBL" id="KAJ8472343.1"/>
    </source>
</evidence>
<keyword evidence="1" id="KW-0812">Transmembrane</keyword>
<dbReference type="EMBL" id="JAPEVG010000263">
    <property type="protein sequence ID" value="KAJ8472343.1"/>
    <property type="molecule type" value="Genomic_DNA"/>
</dbReference>